<dbReference type="AlphaFoldDB" id="A0A7S2L4D8"/>
<name>A0A7S2L4D8_9STRA</name>
<evidence type="ECO:0000313" key="1">
    <source>
        <dbReference type="EMBL" id="CAD9594063.1"/>
    </source>
</evidence>
<organism evidence="1">
    <name type="scientific">Skeletonema marinoi</name>
    <dbReference type="NCBI Taxonomy" id="267567"/>
    <lineage>
        <taxon>Eukaryota</taxon>
        <taxon>Sar</taxon>
        <taxon>Stramenopiles</taxon>
        <taxon>Ochrophyta</taxon>
        <taxon>Bacillariophyta</taxon>
        <taxon>Coscinodiscophyceae</taxon>
        <taxon>Thalassiosirophycidae</taxon>
        <taxon>Thalassiosirales</taxon>
        <taxon>Skeletonemataceae</taxon>
        <taxon>Skeletonema</taxon>
        <taxon>Skeletonema marinoi-dohrnii complex</taxon>
    </lineage>
</organism>
<reference evidence="1" key="1">
    <citation type="submission" date="2021-01" db="EMBL/GenBank/DDBJ databases">
        <authorList>
            <person name="Corre E."/>
            <person name="Pelletier E."/>
            <person name="Niang G."/>
            <person name="Scheremetjew M."/>
            <person name="Finn R."/>
            <person name="Kale V."/>
            <person name="Holt S."/>
            <person name="Cochrane G."/>
            <person name="Meng A."/>
            <person name="Brown T."/>
            <person name="Cohen L."/>
        </authorList>
    </citation>
    <scope>NUCLEOTIDE SEQUENCE</scope>
    <source>
        <strain evidence="1">SM1012Den-03</strain>
    </source>
</reference>
<gene>
    <name evidence="1" type="ORF">SMAR0320_LOCUS8046</name>
</gene>
<protein>
    <submittedName>
        <fullName evidence="1">Uncharacterized protein</fullName>
    </submittedName>
</protein>
<sequence>MKAIKQAIRTKRPNGTHQAIVCVVCDRVIIGEEKVCNISTERLEENQHRISVDVYEEFYRKTLHPLLVEQYSVEGLDRLLLSPRAYREGDNFECCQSCNSGMQPSKAKKKGSKPPKYAIANGFVIGHFPSVIQIPGEVEPRRIVPII</sequence>
<dbReference type="EMBL" id="HBGZ01011190">
    <property type="protein sequence ID" value="CAD9594063.1"/>
    <property type="molecule type" value="Transcribed_RNA"/>
</dbReference>
<accession>A0A7S2L4D8</accession>
<proteinExistence type="predicted"/>